<organism evidence="2 3">
    <name type="scientific">Buddleja alternifolia</name>
    <dbReference type="NCBI Taxonomy" id="168488"/>
    <lineage>
        <taxon>Eukaryota</taxon>
        <taxon>Viridiplantae</taxon>
        <taxon>Streptophyta</taxon>
        <taxon>Embryophyta</taxon>
        <taxon>Tracheophyta</taxon>
        <taxon>Spermatophyta</taxon>
        <taxon>Magnoliopsida</taxon>
        <taxon>eudicotyledons</taxon>
        <taxon>Gunneridae</taxon>
        <taxon>Pentapetalae</taxon>
        <taxon>asterids</taxon>
        <taxon>lamiids</taxon>
        <taxon>Lamiales</taxon>
        <taxon>Scrophulariaceae</taxon>
        <taxon>Buddlejeae</taxon>
        <taxon>Buddleja</taxon>
    </lineage>
</organism>
<accession>A0AAV6Y490</accession>
<name>A0AAV6Y490_9LAMI</name>
<dbReference type="GO" id="GO:0035251">
    <property type="term" value="F:UDP-glucosyltransferase activity"/>
    <property type="evidence" value="ECO:0007669"/>
    <property type="project" value="InterPro"/>
</dbReference>
<reference evidence="2" key="1">
    <citation type="submission" date="2019-10" db="EMBL/GenBank/DDBJ databases">
        <authorList>
            <person name="Zhang R."/>
            <person name="Pan Y."/>
            <person name="Wang J."/>
            <person name="Ma R."/>
            <person name="Yu S."/>
        </authorList>
    </citation>
    <scope>NUCLEOTIDE SEQUENCE</scope>
    <source>
        <strain evidence="2">LA-IB0</strain>
        <tissue evidence="2">Leaf</tissue>
    </source>
</reference>
<keyword evidence="3" id="KW-1185">Reference proteome</keyword>
<dbReference type="PANTHER" id="PTHR48048:SF45">
    <property type="entry name" value="GLYCOSYLTRANSFERASE"/>
    <property type="match status" value="1"/>
</dbReference>
<dbReference type="SUPFAM" id="SSF53756">
    <property type="entry name" value="UDP-Glycosyltransferase/glycogen phosphorylase"/>
    <property type="match status" value="1"/>
</dbReference>
<dbReference type="InterPro" id="IPR050481">
    <property type="entry name" value="UDP-glycosyltransf_plant"/>
</dbReference>
<dbReference type="EMBL" id="WHWC01000003">
    <property type="protein sequence ID" value="KAG8387077.1"/>
    <property type="molecule type" value="Genomic_DNA"/>
</dbReference>
<evidence type="ECO:0000256" key="1">
    <source>
        <dbReference type="ARBA" id="ARBA00009995"/>
    </source>
</evidence>
<gene>
    <name evidence="2" type="ORF">BUALT_Bualt03G0215800</name>
</gene>
<dbReference type="Proteomes" id="UP000826271">
    <property type="component" value="Unassembled WGS sequence"/>
</dbReference>
<sequence>MKKAELVFIPSPGLSHLISTVEMAKLLLDRDDRLSIAVLIMKLSKDHIVDSYTKDISSNPNTTKRLRFINLPHQDESSISTNFLFDIIDNQITNIRKIVSNLIKNPSESDSRVAGLVLDMFCTKFMEVGDEFNLPSYVFFTSSAGSLGLNQFLASLKYEHNYELAQFKSSDAEFSVPCFSIPVPAKVWPAVFLQEGPISTVFLNCFKKIKEAKGVVVNTFYELEPFTMGAHGGNTS</sequence>
<dbReference type="PANTHER" id="PTHR48048">
    <property type="entry name" value="GLYCOSYLTRANSFERASE"/>
    <property type="match status" value="1"/>
</dbReference>
<protein>
    <submittedName>
        <fullName evidence="2">Uncharacterized protein</fullName>
    </submittedName>
</protein>
<dbReference type="Gene3D" id="3.40.50.2000">
    <property type="entry name" value="Glycogen Phosphorylase B"/>
    <property type="match status" value="1"/>
</dbReference>
<comment type="caution">
    <text evidence="2">The sequence shown here is derived from an EMBL/GenBank/DDBJ whole genome shotgun (WGS) entry which is preliminary data.</text>
</comment>
<evidence type="ECO:0000313" key="3">
    <source>
        <dbReference type="Proteomes" id="UP000826271"/>
    </source>
</evidence>
<evidence type="ECO:0000313" key="2">
    <source>
        <dbReference type="EMBL" id="KAG8387077.1"/>
    </source>
</evidence>
<proteinExistence type="inferred from homology"/>
<dbReference type="AlphaFoldDB" id="A0AAV6Y490"/>
<comment type="similarity">
    <text evidence="1">Belongs to the UDP-glycosyltransferase family.</text>
</comment>